<reference evidence="1" key="1">
    <citation type="submission" date="2016-08" db="EMBL/GenBank/DDBJ databases">
        <authorList>
            <person name="Ngugi D.K."/>
            <person name="Miyake S."/>
            <person name="Stingl U."/>
        </authorList>
    </citation>
    <scope>NUCLEOTIDE SEQUENCE</scope>
    <source>
        <strain evidence="1">SCG-B11WGA-EpuloA1</strain>
    </source>
</reference>
<evidence type="ECO:0000313" key="2">
    <source>
        <dbReference type="Proteomes" id="UP000188605"/>
    </source>
</evidence>
<comment type="caution">
    <text evidence="1">The sequence shown here is derived from an EMBL/GenBank/DDBJ whole genome shotgun (WGS) entry which is preliminary data.</text>
</comment>
<sequence length="830" mass="96639">MAELNLNQIESKLNEEFKPNSHRKLIFWYDNNAEFVADIDSISLTNAKIHYLEKDNQFLTKYLLERQDPTTNYLIYAPFPKPALIENHLADTIRYSKEFFADRASLITADLGIDDKYKDVIAKYIKFFGAKDRTQKFYALEIDHFNKNLIEIGIMSVICKVKNTSFEEVLRVVINDMNNKYLAEFDKYNITEAFWRMCTEMFGERTDASSLLVLVYTLFVTYMSKVIPEELPQELSNYKSHKSGNVVAFLDSIMNSIVYTDNFTKLSNMVYDDLNIENVIIELNINSLVNLDIFVAVDKKIINWIIERLLHENLGATIGEYNIPKICQHRRKLHFKEKTMIHYHLLENAFYIVSCSHFSPKQQRDEIYNSYVEKDYIVDSQYRLFYTYYDKLESNEIYDDLVQLVENIYTNRFLNPLAVAWSNALSQTSEMTDYQLSFYNDYVRSLKERVVVIISDALRYEVGKALFEKLQADEKCEMVKIHSMQSMLPSYTRLGMSALLPYTTLKMNEKYEILVDEKKRDDLKSREEVLKSGNKNSKAIRFDDVKTAKEAKKIIKGQEVVYMYHNQIDARGDKLATENEVFVACEEAIKEIHNMIKRLSSANNTRFIITSDHGFIYKREKLTASNKITVPKDSFKGRRYIVSAKDLKIEGTYKILLGTIFQNQDTRNVYLPIGSDVFDIAGGGSNYVHGGGSLQEMIVPVIEVKTNKYHMGTQNVTIAMVSILKKVTNLNLNVDFIQTEPVTDVNKETSYKLYFIADDGEKISSDNIYIADKKEGDTHNRIFRLNFTFKNQKYSNTKKYYLVAVDEKSSLEIMRHEVKMDLVFVDYYGF</sequence>
<keyword evidence="2" id="KW-1185">Reference proteome</keyword>
<dbReference type="EMBL" id="LJDB01000073">
    <property type="protein sequence ID" value="ONI39093.1"/>
    <property type="molecule type" value="Genomic_DNA"/>
</dbReference>
<dbReference type="Proteomes" id="UP000188605">
    <property type="component" value="Unassembled WGS sequence"/>
</dbReference>
<evidence type="ECO:0000313" key="1">
    <source>
        <dbReference type="EMBL" id="ONI39093.1"/>
    </source>
</evidence>
<protein>
    <submittedName>
        <fullName evidence="1">TIGR02687 family protein</fullName>
    </submittedName>
</protein>
<proteinExistence type="predicted"/>
<organism evidence="1 2">
    <name type="scientific">Candidatus Epulonipiscium fishelsonii</name>
    <dbReference type="NCBI Taxonomy" id="77094"/>
    <lineage>
        <taxon>Bacteria</taxon>
        <taxon>Bacillati</taxon>
        <taxon>Bacillota</taxon>
        <taxon>Clostridia</taxon>
        <taxon>Lachnospirales</taxon>
        <taxon>Lachnospiraceae</taxon>
        <taxon>Candidatus Epulonipiscium</taxon>
    </lineage>
</organism>
<name>A0ACC8X9U9_9FIRM</name>
<gene>
    <name evidence="1" type="ORF">AN396_09480</name>
</gene>
<accession>A0ACC8X9U9</accession>